<comment type="caution">
    <text evidence="2">The sequence shown here is derived from an EMBL/GenBank/DDBJ whole genome shotgun (WGS) entry which is preliminary data.</text>
</comment>
<keyword evidence="3" id="KW-1185">Reference proteome</keyword>
<evidence type="ECO:0000313" key="2">
    <source>
        <dbReference type="EMBL" id="CAF9905419.1"/>
    </source>
</evidence>
<feature type="compositionally biased region" description="Polar residues" evidence="1">
    <location>
        <begin position="9"/>
        <end position="24"/>
    </location>
</feature>
<organism evidence="2 3">
    <name type="scientific">Gomphillus americanus</name>
    <dbReference type="NCBI Taxonomy" id="1940652"/>
    <lineage>
        <taxon>Eukaryota</taxon>
        <taxon>Fungi</taxon>
        <taxon>Dikarya</taxon>
        <taxon>Ascomycota</taxon>
        <taxon>Pezizomycotina</taxon>
        <taxon>Lecanoromycetes</taxon>
        <taxon>OSLEUM clade</taxon>
        <taxon>Ostropomycetidae</taxon>
        <taxon>Ostropales</taxon>
        <taxon>Graphidaceae</taxon>
        <taxon>Gomphilloideae</taxon>
        <taxon>Gomphillus</taxon>
    </lineage>
</organism>
<dbReference type="Proteomes" id="UP000664169">
    <property type="component" value="Unassembled WGS sequence"/>
</dbReference>
<sequence>MTFPEMTANRKTTQDSDSPDNYNMSEEGLEELLLRLQMEELDQTKARSTGKRREGEVNDFDLALEIFQAELESLQTFRNDRRMVKSVATALMEDNAVITTLINQEEAARNDRNIDSQFSNNHKDVAQEKQIQLRKL</sequence>
<dbReference type="EMBL" id="CAJPDQ010000002">
    <property type="protein sequence ID" value="CAF9905419.1"/>
    <property type="molecule type" value="Genomic_DNA"/>
</dbReference>
<evidence type="ECO:0000256" key="1">
    <source>
        <dbReference type="SAM" id="MobiDB-lite"/>
    </source>
</evidence>
<protein>
    <submittedName>
        <fullName evidence="2">Uncharacterized protein</fullName>
    </submittedName>
</protein>
<gene>
    <name evidence="2" type="ORF">GOMPHAMPRED_003172</name>
</gene>
<dbReference type="AlphaFoldDB" id="A0A8H3EF65"/>
<reference evidence="2" key="1">
    <citation type="submission" date="2021-03" db="EMBL/GenBank/DDBJ databases">
        <authorList>
            <person name="Tagirdzhanova G."/>
        </authorList>
    </citation>
    <scope>NUCLEOTIDE SEQUENCE</scope>
</reference>
<evidence type="ECO:0000313" key="3">
    <source>
        <dbReference type="Proteomes" id="UP000664169"/>
    </source>
</evidence>
<feature type="region of interest" description="Disordered" evidence="1">
    <location>
        <begin position="1"/>
        <end position="28"/>
    </location>
</feature>
<accession>A0A8H3EF65</accession>
<name>A0A8H3EF65_9LECA</name>
<dbReference type="OrthoDB" id="10009520at2759"/>
<proteinExistence type="predicted"/>